<evidence type="ECO:0000256" key="1">
    <source>
        <dbReference type="SAM" id="MobiDB-lite"/>
    </source>
</evidence>
<comment type="caution">
    <text evidence="2">The sequence shown here is derived from an EMBL/GenBank/DDBJ whole genome shotgun (WGS) entry which is preliminary data.</text>
</comment>
<dbReference type="Proteomes" id="UP000240800">
    <property type="component" value="Unassembled WGS sequence"/>
</dbReference>
<keyword evidence="3" id="KW-1185">Reference proteome</keyword>
<feature type="compositionally biased region" description="Basic and acidic residues" evidence="1">
    <location>
        <begin position="187"/>
        <end position="213"/>
    </location>
</feature>
<dbReference type="EMBL" id="PZZW01000001">
    <property type="protein sequence ID" value="PTM81443.1"/>
    <property type="molecule type" value="Genomic_DNA"/>
</dbReference>
<reference evidence="2 3" key="1">
    <citation type="submission" date="2018-04" db="EMBL/GenBank/DDBJ databases">
        <title>Genomic Encyclopedia of Type Strains, Phase III (KMG-III): the genomes of soil and plant-associated and newly described type strains.</title>
        <authorList>
            <person name="Whitman W."/>
        </authorList>
    </citation>
    <scope>NUCLEOTIDE SEQUENCE [LARGE SCALE GENOMIC DNA]</scope>
    <source>
        <strain evidence="2 3">JA192</strain>
    </source>
</reference>
<feature type="compositionally biased region" description="Basic residues" evidence="1">
    <location>
        <begin position="157"/>
        <end position="171"/>
    </location>
</feature>
<evidence type="ECO:0000313" key="3">
    <source>
        <dbReference type="Proteomes" id="UP000240800"/>
    </source>
</evidence>
<protein>
    <submittedName>
        <fullName evidence="2">Uncharacterized protein</fullName>
    </submittedName>
</protein>
<feature type="compositionally biased region" description="Basic and acidic residues" evidence="1">
    <location>
        <begin position="13"/>
        <end position="32"/>
    </location>
</feature>
<feature type="region of interest" description="Disordered" evidence="1">
    <location>
        <begin position="1"/>
        <end position="256"/>
    </location>
</feature>
<evidence type="ECO:0000313" key="2">
    <source>
        <dbReference type="EMBL" id="PTM81443.1"/>
    </source>
</evidence>
<feature type="compositionally biased region" description="Gly residues" evidence="1">
    <location>
        <begin position="232"/>
        <end position="241"/>
    </location>
</feature>
<organism evidence="2 3">
    <name type="scientific">Cereibacter johrii</name>
    <dbReference type="NCBI Taxonomy" id="445629"/>
    <lineage>
        <taxon>Bacteria</taxon>
        <taxon>Pseudomonadati</taxon>
        <taxon>Pseudomonadota</taxon>
        <taxon>Alphaproteobacteria</taxon>
        <taxon>Rhodobacterales</taxon>
        <taxon>Paracoccaceae</taxon>
        <taxon>Cereibacter</taxon>
    </lineage>
</organism>
<proteinExistence type="predicted"/>
<sequence>MARPSLVRVATEAARKQKVERDALPRLYDRNRAAKQPLSSDRPLIPSRRQADGRASTPSRPSRGTLVQPLRPGGRGSLRHRLLPRGALPWGEGQRRIGAADVAPSRKAQEHVELWPPAIPAPGAACSTTTDRRLPPRPGSRRRLPAPGVAAMVGPRGARHHPATHAARQPKVRAGAPTAPSLPGSSDEGREPEALGRVPLQDHRREEHREAMRTDLAIGRARGAPIVAASGPGCGDIGSGRRGAPRHPVLLSGGPR</sequence>
<name>A0ABX5JEC3_9RHOB</name>
<accession>A0ABX5JEC3</accession>
<gene>
    <name evidence="2" type="ORF">C8J29_101381</name>
</gene>